<accession>A0AAV7XTD5</accession>
<dbReference type="Pfam" id="PF24781">
    <property type="entry name" value="FANCA_helical"/>
    <property type="match status" value="1"/>
</dbReference>
<organism evidence="4 5">
    <name type="scientific">Megalurothrips usitatus</name>
    <name type="common">bean blossom thrips</name>
    <dbReference type="NCBI Taxonomy" id="439358"/>
    <lineage>
        <taxon>Eukaryota</taxon>
        <taxon>Metazoa</taxon>
        <taxon>Ecdysozoa</taxon>
        <taxon>Arthropoda</taxon>
        <taxon>Hexapoda</taxon>
        <taxon>Insecta</taxon>
        <taxon>Pterygota</taxon>
        <taxon>Neoptera</taxon>
        <taxon>Paraneoptera</taxon>
        <taxon>Thysanoptera</taxon>
        <taxon>Terebrantia</taxon>
        <taxon>Thripoidea</taxon>
        <taxon>Thripidae</taxon>
        <taxon>Megalurothrips</taxon>
    </lineage>
</organism>
<feature type="domain" description="Fanconi anaemia group A protein helical" evidence="3">
    <location>
        <begin position="478"/>
        <end position="561"/>
    </location>
</feature>
<dbReference type="PANTHER" id="PTHR12047:SF2">
    <property type="entry name" value="FANCONI ANEMIA GROUP A PROTEIN"/>
    <property type="match status" value="1"/>
</dbReference>
<evidence type="ECO:0000313" key="5">
    <source>
        <dbReference type="Proteomes" id="UP001075354"/>
    </source>
</evidence>
<keyword evidence="5" id="KW-1185">Reference proteome</keyword>
<comment type="caution">
    <text evidence="4">The sequence shown here is derived from an EMBL/GenBank/DDBJ whole genome shotgun (WGS) entry which is preliminary data.</text>
</comment>
<evidence type="ECO:0000256" key="1">
    <source>
        <dbReference type="SAM" id="MobiDB-lite"/>
    </source>
</evidence>
<evidence type="ECO:0000259" key="2">
    <source>
        <dbReference type="Pfam" id="PF15865"/>
    </source>
</evidence>
<dbReference type="GO" id="GO:0043240">
    <property type="term" value="C:Fanconi anaemia nuclear complex"/>
    <property type="evidence" value="ECO:0007669"/>
    <property type="project" value="InterPro"/>
</dbReference>
<dbReference type="InterPro" id="IPR055386">
    <property type="entry name" value="FANCA_helical"/>
</dbReference>
<evidence type="ECO:0000313" key="4">
    <source>
        <dbReference type="EMBL" id="KAJ1529684.1"/>
    </source>
</evidence>
<dbReference type="Pfam" id="PF15865">
    <property type="entry name" value="Fanconi_A_N"/>
    <property type="match status" value="1"/>
</dbReference>
<feature type="compositionally biased region" description="Basic and acidic residues" evidence="1">
    <location>
        <begin position="581"/>
        <end position="593"/>
    </location>
</feature>
<dbReference type="GO" id="GO:0036297">
    <property type="term" value="P:interstrand cross-link repair"/>
    <property type="evidence" value="ECO:0007669"/>
    <property type="project" value="InterPro"/>
</dbReference>
<protein>
    <submittedName>
        <fullName evidence="4">Uncharacterized protein</fullName>
    </submittedName>
</protein>
<dbReference type="PANTHER" id="PTHR12047">
    <property type="entry name" value="FANCONI ANEMIA GROUP A PROTEIN"/>
    <property type="match status" value="1"/>
</dbReference>
<dbReference type="AlphaFoldDB" id="A0AAV7XTD5"/>
<dbReference type="EMBL" id="JAPTSV010000003">
    <property type="protein sequence ID" value="KAJ1529684.1"/>
    <property type="molecule type" value="Genomic_DNA"/>
</dbReference>
<dbReference type="Proteomes" id="UP001075354">
    <property type="component" value="Chromosome 3"/>
</dbReference>
<dbReference type="InterPro" id="IPR003516">
    <property type="entry name" value="FANCA"/>
</dbReference>
<gene>
    <name evidence="4" type="ORF">ONE63_006439</name>
</gene>
<name>A0AAV7XTD5_9NEOP</name>
<reference evidence="4" key="1">
    <citation type="submission" date="2022-12" db="EMBL/GenBank/DDBJ databases">
        <title>Chromosome-level genome assembly of the bean flower thrips Megalurothrips usitatus.</title>
        <authorList>
            <person name="Ma L."/>
            <person name="Liu Q."/>
            <person name="Li H."/>
            <person name="Cai W."/>
        </authorList>
    </citation>
    <scope>NUCLEOTIDE SEQUENCE</scope>
    <source>
        <strain evidence="4">Cailab_2022a</strain>
    </source>
</reference>
<feature type="region of interest" description="Disordered" evidence="1">
    <location>
        <begin position="580"/>
        <end position="605"/>
    </location>
</feature>
<proteinExistence type="predicted"/>
<feature type="compositionally biased region" description="Basic residues" evidence="1">
    <location>
        <begin position="594"/>
        <end position="605"/>
    </location>
</feature>
<feature type="domain" description="Fanconi anaemia group A protein N-terminal" evidence="2">
    <location>
        <begin position="128"/>
        <end position="455"/>
    </location>
</feature>
<sequence>MDNLRSFLDLHCKKKTPIPPGEAWERLTRKIDRLKEQRCLKSAALKAKNKNAGSIAEKKNVDSVVKSCIQTFHLASHKCLPSLALIPTNMIASCDAAIQDLKQFVSENLLNKVTFVRDLFNIEVPLPLELVWKLHKAEVLQISTYVFRKIQPGHENFLATPVLWLLTHSENSPQYVHIVIDTFAALLVASQSGPLNLHMSTICAGTVQKCIDDIVRWMLKSSEATKLDFRYMESSSKLQVAVGAEGMERFVLTHLLRLLNEDSTPHSTQTLLSAVKIQEKTLLKNVSVSFQKFLILIVKFLGSEVVNQLASALVKPLINWEAIFLITDATVKEMPDFHENLKGLADELIQVGLEGGRQNELSAGFLLARHCCTCDSSSFSSYCVWFSTHFGPDSITARSPVQFQSLLQLLTEIVPVESAENLRIHINKVPQAPTSCNSVLHDYTILARTRLADLNESSELASLFSDGRNYQGLDSRQGDIVKVLQHFQQTREIMKPVLEASIFRRQYYRNTFLVELLGLPGSSEESFKPEDFELNVDTQHEFIVALKAMGKIPEKLYMTYANKRLSQNIQEDVKGNNPCKEVVETKGEPLDQSKRKKSLKVRKKI</sequence>
<evidence type="ECO:0000259" key="3">
    <source>
        <dbReference type="Pfam" id="PF24781"/>
    </source>
</evidence>
<dbReference type="InterPro" id="IPR031729">
    <property type="entry name" value="Fanconi_A_N"/>
</dbReference>